<dbReference type="Gene3D" id="4.10.60.10">
    <property type="entry name" value="Zinc finger, CCHC-type"/>
    <property type="match status" value="1"/>
</dbReference>
<dbReference type="SUPFAM" id="SSF48403">
    <property type="entry name" value="Ankyrin repeat"/>
    <property type="match status" value="1"/>
</dbReference>
<evidence type="ECO:0000313" key="8">
    <source>
        <dbReference type="Proteomes" id="UP000289340"/>
    </source>
</evidence>
<keyword evidence="7" id="KW-0808">Transferase</keyword>
<dbReference type="InterPro" id="IPR013103">
    <property type="entry name" value="RVT_2"/>
</dbReference>
<proteinExistence type="predicted"/>
<reference evidence="7 8" key="1">
    <citation type="submission" date="2018-09" db="EMBL/GenBank/DDBJ databases">
        <title>A high-quality reference genome of wild soybean provides a powerful tool to mine soybean genomes.</title>
        <authorList>
            <person name="Xie M."/>
            <person name="Chung C.Y.L."/>
            <person name="Li M.-W."/>
            <person name="Wong F.-L."/>
            <person name="Chan T.-F."/>
            <person name="Lam H.-M."/>
        </authorList>
    </citation>
    <scope>NUCLEOTIDE SEQUENCE [LARGE SCALE GENOMIC DNA]</scope>
    <source>
        <strain evidence="8">cv. W05</strain>
        <tissue evidence="7">Hypocotyl of etiolated seedlings</tissue>
    </source>
</reference>
<keyword evidence="4" id="KW-0479">Metal-binding</keyword>
<comment type="caution">
    <text evidence="7">The sequence shown here is derived from an EMBL/GenBank/DDBJ whole genome shotgun (WGS) entry which is preliminary data.</text>
</comment>
<dbReference type="CDD" id="cd09272">
    <property type="entry name" value="RNase_HI_RT_Ty1"/>
    <property type="match status" value="1"/>
</dbReference>
<evidence type="ECO:0000256" key="5">
    <source>
        <dbReference type="SAM" id="MobiDB-lite"/>
    </source>
</evidence>
<keyword evidence="2" id="KW-0645">Protease</keyword>
<keyword evidence="3" id="KW-0040">ANK repeat</keyword>
<dbReference type="Pfam" id="PF07727">
    <property type="entry name" value="RVT_2"/>
    <property type="match status" value="1"/>
</dbReference>
<dbReference type="PROSITE" id="PS50088">
    <property type="entry name" value="ANK_REPEAT"/>
    <property type="match status" value="3"/>
</dbReference>
<dbReference type="SMART" id="SM00343">
    <property type="entry name" value="ZnF_C2HC"/>
    <property type="match status" value="1"/>
</dbReference>
<dbReference type="Pfam" id="PF22936">
    <property type="entry name" value="Pol_BBD"/>
    <property type="match status" value="1"/>
</dbReference>
<dbReference type="InterPro" id="IPR036875">
    <property type="entry name" value="Znf_CCHC_sf"/>
</dbReference>
<gene>
    <name evidence="7" type="ORF">D0Y65_001116</name>
</gene>
<keyword evidence="2" id="KW-0378">Hydrolase</keyword>
<feature type="region of interest" description="Disordered" evidence="5">
    <location>
        <begin position="201"/>
        <end position="240"/>
    </location>
</feature>
<dbReference type="Pfam" id="PF25597">
    <property type="entry name" value="SH3_retrovirus"/>
    <property type="match status" value="1"/>
</dbReference>
<evidence type="ECO:0000256" key="4">
    <source>
        <dbReference type="PROSITE-ProRule" id="PRU00047"/>
    </source>
</evidence>
<dbReference type="SUPFAM" id="SSF57756">
    <property type="entry name" value="Retrovirus zinc finger-like domains"/>
    <property type="match status" value="1"/>
</dbReference>
<dbReference type="PANTHER" id="PTHR47592:SF27">
    <property type="entry name" value="OS08G0421700 PROTEIN"/>
    <property type="match status" value="1"/>
</dbReference>
<dbReference type="InterPro" id="IPR057670">
    <property type="entry name" value="SH3_retrovirus"/>
</dbReference>
<dbReference type="AlphaFoldDB" id="A0A445M1N1"/>
<accession>A0A445M1N1</accession>
<dbReference type="InterPro" id="IPR043502">
    <property type="entry name" value="DNA/RNA_pol_sf"/>
</dbReference>
<dbReference type="SUPFAM" id="SSF56672">
    <property type="entry name" value="DNA/RNA polymerases"/>
    <property type="match status" value="1"/>
</dbReference>
<keyword evidence="4" id="KW-0863">Zinc-finger</keyword>
<dbReference type="GO" id="GO:0003887">
    <property type="term" value="F:DNA-directed DNA polymerase activity"/>
    <property type="evidence" value="ECO:0007669"/>
    <property type="project" value="UniProtKB-EC"/>
</dbReference>
<keyword evidence="2" id="KW-0064">Aspartyl protease</keyword>
<comment type="subcellular location">
    <subcellularLocation>
        <location evidence="1">Cell membrane</location>
        <topology evidence="1">Peripheral membrane protein</topology>
        <orientation evidence="1">Cytoplasmic side</orientation>
    </subcellularLocation>
</comment>
<dbReference type="PROSITE" id="PS50158">
    <property type="entry name" value="ZF_CCHC"/>
    <property type="match status" value="1"/>
</dbReference>
<dbReference type="InterPro" id="IPR001878">
    <property type="entry name" value="Znf_CCHC"/>
</dbReference>
<dbReference type="Pfam" id="PF12796">
    <property type="entry name" value="Ank_2"/>
    <property type="match status" value="2"/>
</dbReference>
<dbReference type="PROSITE" id="PS50297">
    <property type="entry name" value="ANK_REP_REGION"/>
    <property type="match status" value="2"/>
</dbReference>
<evidence type="ECO:0000313" key="7">
    <source>
        <dbReference type="EMBL" id="RZC29401.1"/>
    </source>
</evidence>
<name>A0A445M1N1_GLYSO</name>
<dbReference type="GO" id="GO:0008270">
    <property type="term" value="F:zinc ion binding"/>
    <property type="evidence" value="ECO:0007669"/>
    <property type="project" value="UniProtKB-KW"/>
</dbReference>
<feature type="compositionally biased region" description="Polar residues" evidence="5">
    <location>
        <begin position="205"/>
        <end position="220"/>
    </location>
</feature>
<feature type="region of interest" description="Disordered" evidence="5">
    <location>
        <begin position="414"/>
        <end position="435"/>
    </location>
</feature>
<evidence type="ECO:0000256" key="1">
    <source>
        <dbReference type="ARBA" id="ARBA00004413"/>
    </source>
</evidence>
<keyword evidence="7" id="KW-0548">Nucleotidyltransferase</keyword>
<feature type="repeat" description="ANK" evidence="3">
    <location>
        <begin position="1098"/>
        <end position="1131"/>
    </location>
</feature>
<dbReference type="InterPro" id="IPR036770">
    <property type="entry name" value="Ankyrin_rpt-contain_sf"/>
</dbReference>
<dbReference type="InterPro" id="IPR002110">
    <property type="entry name" value="Ankyrin_rpt"/>
</dbReference>
<feature type="repeat" description="ANK" evidence="3">
    <location>
        <begin position="977"/>
        <end position="1009"/>
    </location>
</feature>
<dbReference type="GO" id="GO:0003676">
    <property type="term" value="F:nucleic acid binding"/>
    <property type="evidence" value="ECO:0007669"/>
    <property type="project" value="InterPro"/>
</dbReference>
<dbReference type="EC" id="2.7.7.7" evidence="7"/>
<dbReference type="PANTHER" id="PTHR47592">
    <property type="entry name" value="PBF68 PROTEIN"/>
    <property type="match status" value="1"/>
</dbReference>
<dbReference type="GO" id="GO:0004190">
    <property type="term" value="F:aspartic-type endopeptidase activity"/>
    <property type="evidence" value="ECO:0007669"/>
    <property type="project" value="UniProtKB-KW"/>
</dbReference>
<evidence type="ECO:0000256" key="2">
    <source>
        <dbReference type="ARBA" id="ARBA00022750"/>
    </source>
</evidence>
<sequence length="1200" mass="136148">MFYLTMRKVAYVLNTDIPVALEDAEKEVKDKMTMELALWNENDYLCKNFILNGLADDLYDYYSPYKSAKLVWLALEKKYDTEEAGTKKYDVSRYLKYQMTDDKSVESQSHEIQKIAHDIISEGMTLDEQFQVAVIIDKLPPGWKDFKNLLRYKTKEFSLESLITRLRIKEEARRQDQKDEVLVVSHNNTKRKNTGAVLKPIGKNFKNQNRNVSNTSNRNKNPPRVQHARQHPPARNNPGEPFLCYNCGKPGHMARKCRNPSMTDGWWIDTGTSRHVCYDHAMFKTYTNVENKKVLLGDSHTTTVAGTGDVELKFTSGKTLILKDVMHTPEMRKNLVSGFLLNKAGFTQTIDPKRVKLASRAYECVFIGYAINRKAYRFYDLNAKVIIESNDADFYENKFPFKLRDSRGTSSNYLPAINSENLAQPEPDIEPRRGKRARIAKDYGPDYMAYTLEEDPSNLQEALSSLDADLWQEAINDEMDSLESNKTWHLVDLPPGCKPIGCKWFLKKKLKPDGTVDKYKARLVAKGFRQRENVDFFDTFSPVTRITSIWVLISLAAIHSLVVHQMDVKTTFLNGESEEEIYMEQPEGFVIHGQEDKVLKLDKSLYGLKQAPKQWHEKFDNLIVSNGFKVNESDKCIYYKSVNNICTIICVYVDDLLIFGSNIHVVNNVKSLLCNNFDMKDLGEASVILGIKITRSKEGISLDQSHYIEKILKKYDYSDCKPASTPYDPSVKLFKNTGEGIRQTEYASIIGSLRYATDCTRPDIAYVVGLLCRFPAVLEGYSDADWNTLSDDSKATSGYIFSIAGGVVSWKSKKQTILAQSTMEYEMIALATASEEASWLRSLLVEIPLWERPIPAVLIHCDSTAAIAKIENRYYNVPRKVLKKVTLSVTQPVIFSVCHKLLLQHSQALITFSRFPLPLALLESRSTIFRNYARRFESCSTTTDSVCPPMGTRLWLQGPRPSQRLEIIFSVTKVFILPNTALHLAVREGLRDCVRLLQANEARTNILDSRDGDTCLHVATGVGDESMVKLLLNKGTNKEVRNFKGETTYDVAVKKGHVRVFDALRLEDGLCVVARKGEVRSIKRLIEGGTSMDGRDQHGWTALHMAWFKGRVEAVRALLLEKGFEVDARDEEGYTALHCAMETGHADVAEVPVKRRGMFDCVADLLFCSLLVQLGILNVIQAMELAPEVVYSLYIATSVD</sequence>
<evidence type="ECO:0000256" key="3">
    <source>
        <dbReference type="PROSITE-ProRule" id="PRU00023"/>
    </source>
</evidence>
<organism evidence="7 8">
    <name type="scientific">Glycine soja</name>
    <name type="common">Wild soybean</name>
    <dbReference type="NCBI Taxonomy" id="3848"/>
    <lineage>
        <taxon>Eukaryota</taxon>
        <taxon>Viridiplantae</taxon>
        <taxon>Streptophyta</taxon>
        <taxon>Embryophyta</taxon>
        <taxon>Tracheophyta</taxon>
        <taxon>Spermatophyta</taxon>
        <taxon>Magnoliopsida</taxon>
        <taxon>eudicotyledons</taxon>
        <taxon>Gunneridae</taxon>
        <taxon>Pentapetalae</taxon>
        <taxon>rosids</taxon>
        <taxon>fabids</taxon>
        <taxon>Fabales</taxon>
        <taxon>Fabaceae</taxon>
        <taxon>Papilionoideae</taxon>
        <taxon>50 kb inversion clade</taxon>
        <taxon>NPAAA clade</taxon>
        <taxon>indigoferoid/millettioid clade</taxon>
        <taxon>Phaseoleae</taxon>
        <taxon>Glycine</taxon>
        <taxon>Glycine subgen. Soja</taxon>
    </lineage>
</organism>
<protein>
    <submittedName>
        <fullName evidence="7">Retrovirus-related Pol polyprotein from transposon TNT 1-94</fullName>
        <ecNumber evidence="7">2.7.7.7</ecNumber>
    </submittedName>
</protein>
<keyword evidence="4" id="KW-0862">Zinc</keyword>
<dbReference type="SMART" id="SM00248">
    <property type="entry name" value="ANK"/>
    <property type="match status" value="5"/>
</dbReference>
<dbReference type="EMBL" id="QZWG01000001">
    <property type="protein sequence ID" value="RZC29401.1"/>
    <property type="molecule type" value="Genomic_DNA"/>
</dbReference>
<feature type="domain" description="CCHC-type" evidence="6">
    <location>
        <begin position="244"/>
        <end position="259"/>
    </location>
</feature>
<dbReference type="InterPro" id="IPR054722">
    <property type="entry name" value="PolX-like_BBD"/>
</dbReference>
<dbReference type="Proteomes" id="UP000289340">
    <property type="component" value="Chromosome 1"/>
</dbReference>
<evidence type="ECO:0000259" key="6">
    <source>
        <dbReference type="PROSITE" id="PS50158"/>
    </source>
</evidence>
<keyword evidence="8" id="KW-1185">Reference proteome</keyword>
<dbReference type="Pfam" id="PF14223">
    <property type="entry name" value="Retrotran_gag_2"/>
    <property type="match status" value="1"/>
</dbReference>
<dbReference type="Gene3D" id="1.25.40.20">
    <property type="entry name" value="Ankyrin repeat-containing domain"/>
    <property type="match status" value="2"/>
</dbReference>
<dbReference type="Pfam" id="PF00098">
    <property type="entry name" value="zf-CCHC"/>
    <property type="match status" value="1"/>
</dbReference>
<dbReference type="GO" id="GO:0005886">
    <property type="term" value="C:plasma membrane"/>
    <property type="evidence" value="ECO:0007669"/>
    <property type="project" value="UniProtKB-SubCell"/>
</dbReference>
<feature type="repeat" description="ANK" evidence="3">
    <location>
        <begin position="1011"/>
        <end position="1043"/>
    </location>
</feature>